<evidence type="ECO:0000256" key="1">
    <source>
        <dbReference type="ARBA" id="ARBA00023239"/>
    </source>
</evidence>
<dbReference type="Pfam" id="PF04909">
    <property type="entry name" value="Amidohydro_2"/>
    <property type="match status" value="1"/>
</dbReference>
<protein>
    <submittedName>
        <fullName evidence="3">Amidohydrolase</fullName>
    </submittedName>
</protein>
<dbReference type="PANTHER" id="PTHR21240">
    <property type="entry name" value="2-AMINO-3-CARBOXYLMUCONATE-6-SEMIALDEHYDE DECARBOXYLASE"/>
    <property type="match status" value="1"/>
</dbReference>
<dbReference type="OrthoDB" id="9777673at2"/>
<dbReference type="GO" id="GO:0016787">
    <property type="term" value="F:hydrolase activity"/>
    <property type="evidence" value="ECO:0007669"/>
    <property type="project" value="UniProtKB-KW"/>
</dbReference>
<sequence>MELDRRPAVIDCDLHNELPSLETLFPYLPDYWCDYIRESAFVGPDANDYPRGAAITARPDYRPGDGRPPGSDLSLLQSQVLDVWPVEVGILTCVYQVSAVHNEDLAASLATAINTWQAEHWLAREPRLRASIVVPSQNPELAAREIDRWGSHPGFVQVLLPVRSAMPYGKRHFDPIYAAAVRHDLVVGIHYGGAPGNPPTPVGWPSTFLEEYAGMAQVFQSQVISLVIEGVFDRFPPLRVALIEAGFTWLPSLMWRLDKEWKGLRHNTPWVKRPPSAYMREHMRWTLQPLDAPPDPAAMAQILEQMESDELLMFATDYPHWHFDRPEEAIPAGLPEPLYAKIMSENARRFYRL</sequence>
<dbReference type="InterPro" id="IPR032465">
    <property type="entry name" value="ACMSD"/>
</dbReference>
<dbReference type="GO" id="GO:0005737">
    <property type="term" value="C:cytoplasm"/>
    <property type="evidence" value="ECO:0007669"/>
    <property type="project" value="TreeGrafter"/>
</dbReference>
<dbReference type="AlphaFoldDB" id="A0A540VHZ0"/>
<proteinExistence type="predicted"/>
<keyword evidence="3" id="KW-0378">Hydrolase</keyword>
<dbReference type="GO" id="GO:0016831">
    <property type="term" value="F:carboxy-lyase activity"/>
    <property type="evidence" value="ECO:0007669"/>
    <property type="project" value="InterPro"/>
</dbReference>
<dbReference type="SUPFAM" id="SSF51556">
    <property type="entry name" value="Metallo-dependent hydrolases"/>
    <property type="match status" value="1"/>
</dbReference>
<reference evidence="3 4" key="1">
    <citation type="submission" date="2019-06" db="EMBL/GenBank/DDBJ databases">
        <title>Genome sequence of Litorilinea aerophila BAA-2444.</title>
        <authorList>
            <person name="Maclea K.S."/>
            <person name="Maurais E.G."/>
            <person name="Iannazzi L.C."/>
        </authorList>
    </citation>
    <scope>NUCLEOTIDE SEQUENCE [LARGE SCALE GENOMIC DNA]</scope>
    <source>
        <strain evidence="3 4">ATCC BAA-2444</strain>
    </source>
</reference>
<dbReference type="GO" id="GO:0019748">
    <property type="term" value="P:secondary metabolic process"/>
    <property type="evidence" value="ECO:0007669"/>
    <property type="project" value="TreeGrafter"/>
</dbReference>
<dbReference type="InterPro" id="IPR006680">
    <property type="entry name" value="Amidohydro-rel"/>
</dbReference>
<keyword evidence="1" id="KW-0456">Lyase</keyword>
<dbReference type="InParanoid" id="A0A540VHZ0"/>
<evidence type="ECO:0000313" key="4">
    <source>
        <dbReference type="Proteomes" id="UP000317371"/>
    </source>
</evidence>
<feature type="domain" description="Amidohydrolase-related" evidence="2">
    <location>
        <begin position="11"/>
        <end position="353"/>
    </location>
</feature>
<accession>A0A540VHZ0</accession>
<name>A0A540VHZ0_9CHLR</name>
<organism evidence="3 4">
    <name type="scientific">Litorilinea aerophila</name>
    <dbReference type="NCBI Taxonomy" id="1204385"/>
    <lineage>
        <taxon>Bacteria</taxon>
        <taxon>Bacillati</taxon>
        <taxon>Chloroflexota</taxon>
        <taxon>Caldilineae</taxon>
        <taxon>Caldilineales</taxon>
        <taxon>Caldilineaceae</taxon>
        <taxon>Litorilinea</taxon>
    </lineage>
</organism>
<dbReference type="PANTHER" id="PTHR21240:SF28">
    <property type="entry name" value="ISO-OROTATE DECARBOXYLASE (EUROFUNG)"/>
    <property type="match status" value="1"/>
</dbReference>
<dbReference type="RefSeq" id="WP_141609986.1">
    <property type="nucleotide sequence ID" value="NZ_VIGC02000011.1"/>
</dbReference>
<comment type="caution">
    <text evidence="3">The sequence shown here is derived from an EMBL/GenBank/DDBJ whole genome shotgun (WGS) entry which is preliminary data.</text>
</comment>
<evidence type="ECO:0000259" key="2">
    <source>
        <dbReference type="Pfam" id="PF04909"/>
    </source>
</evidence>
<dbReference type="Gene3D" id="3.20.20.140">
    <property type="entry name" value="Metal-dependent hydrolases"/>
    <property type="match status" value="1"/>
</dbReference>
<gene>
    <name evidence="3" type="ORF">FKZ61_09990</name>
</gene>
<dbReference type="InterPro" id="IPR032466">
    <property type="entry name" value="Metal_Hydrolase"/>
</dbReference>
<keyword evidence="4" id="KW-1185">Reference proteome</keyword>
<dbReference type="EMBL" id="VIGC01000011">
    <property type="protein sequence ID" value="TQE95763.1"/>
    <property type="molecule type" value="Genomic_DNA"/>
</dbReference>
<evidence type="ECO:0000313" key="3">
    <source>
        <dbReference type="EMBL" id="TQE95763.1"/>
    </source>
</evidence>
<dbReference type="Proteomes" id="UP000317371">
    <property type="component" value="Unassembled WGS sequence"/>
</dbReference>